<accession>A0A6F8FDX3</accession>
<organism evidence="1">
    <name type="scientific">Faramea multiflora</name>
    <dbReference type="NCBI Taxonomy" id="58421"/>
    <lineage>
        <taxon>Eukaryota</taxon>
        <taxon>Viridiplantae</taxon>
        <taxon>Streptophyta</taxon>
        <taxon>Embryophyta</taxon>
        <taxon>Tracheophyta</taxon>
        <taxon>Spermatophyta</taxon>
        <taxon>Magnoliopsida</taxon>
        <taxon>eudicotyledons</taxon>
        <taxon>Gunneridae</taxon>
        <taxon>Pentapetalae</taxon>
        <taxon>asterids</taxon>
        <taxon>lamiids</taxon>
        <taxon>Gentianales</taxon>
        <taxon>Rubiaceae</taxon>
        <taxon>Rubioideae</taxon>
        <taxon>Coussareeae</taxon>
        <taxon>Faramea</taxon>
    </lineage>
</organism>
<dbReference type="EMBL" id="KY378701">
    <property type="protein sequence ID" value="ATL62236.1"/>
    <property type="molecule type" value="Genomic_DNA"/>
</dbReference>
<dbReference type="GO" id="GO:0005840">
    <property type="term" value="C:ribosome"/>
    <property type="evidence" value="ECO:0007669"/>
    <property type="project" value="UniProtKB-KW"/>
</dbReference>
<keyword evidence="1" id="KW-0934">Plastid</keyword>
<reference evidence="1" key="2">
    <citation type="journal article" date="2020" name="Zhi Wu Fen Lei Xue Bao">
        <title>Conflicting phylogenetic signals in genomic data of the coffee family (Rubiaceae).</title>
        <authorList>
            <person name="Wikstroem N."/>
            <person name="Bremer B."/>
            <person name="Rydin C."/>
        </authorList>
    </citation>
    <scope>NUCLEOTIDE SEQUENCE</scope>
</reference>
<evidence type="ECO:0000313" key="1">
    <source>
        <dbReference type="EMBL" id="ATL62236.1"/>
    </source>
</evidence>
<geneLocation type="chloroplast" evidence="1"/>
<name>A0A6F8FDX3_9GENT</name>
<sequence length="48" mass="5335">MAKGKEVRVAAILECNSCVRKSVINRISTGISRHTILRKRAGTIRLID</sequence>
<keyword evidence="1" id="KW-0687">Ribonucleoprotein</keyword>
<keyword evidence="1" id="KW-0689">Ribosomal protein</keyword>
<proteinExistence type="predicted"/>
<protein>
    <submittedName>
        <fullName evidence="1">Ribosomal protein L33</fullName>
    </submittedName>
</protein>
<keyword evidence="1" id="KW-0150">Chloroplast</keyword>
<gene>
    <name evidence="1" type="primary">rpl33</name>
</gene>
<reference evidence="1" key="1">
    <citation type="submission" date="2016-12" db="EMBL/GenBank/DDBJ databases">
        <authorList>
            <person name="Wikstrom N."/>
        </authorList>
    </citation>
    <scope>NUCLEOTIDE SEQUENCE</scope>
</reference>
<dbReference type="AlphaFoldDB" id="A0A6F8FDX3"/>